<feature type="domain" description="Alanine racemase N-terminal" evidence="1">
    <location>
        <begin position="57"/>
        <end position="294"/>
    </location>
</feature>
<dbReference type="InterPro" id="IPR051466">
    <property type="entry name" value="D-amino_acid_metab_enzyme"/>
</dbReference>
<dbReference type="Proteomes" id="UP001569414">
    <property type="component" value="Unassembled WGS sequence"/>
</dbReference>
<dbReference type="SUPFAM" id="SSF51419">
    <property type="entry name" value="PLP-binding barrel"/>
    <property type="match status" value="1"/>
</dbReference>
<name>A0ABV4NQY9_9GAMM</name>
<dbReference type="EMBL" id="JBGMEL010000014">
    <property type="protein sequence ID" value="MFA0791735.1"/>
    <property type="molecule type" value="Genomic_DNA"/>
</dbReference>
<sequence>MDRGRRKFILGGTALAAAASLPLLRPEPMGQGGHDDYFAGVSRALHSAGISGPTMVVDLRRLKANAGVLSRHLQGHYDYRIVAKSLPALGLLETVAKQTGTQRIMVFHLPFLQQLAQSQPEADILLGKPFPIAAAESFYKSLPSSGFDPASQLQWLIDSPRRLQQYAELANGLGQRLRINIELDVGLHRGGIGDAQSLTKMLNIIQGESQLQLSGFMGYDAHAAKMPGILGGPEKAIDRGLDIYSQRLAQARQLLGEHFPENPTLNGAGSPTYQLYKGRAGRAPCNELAAGSCLVKPLDFDIPTLEDHVAAAFIASPVLKKLPHTQIPGLEGMTTVMRWLNPNRAQTYFVSGGYWKARPESPKGLSINPIYGRSTNQEMLNASSKVTLAEDDWVFFRPTQSESVFLQFGDIAVYDQGEIVERWPVFSNT</sequence>
<dbReference type="InterPro" id="IPR001608">
    <property type="entry name" value="Ala_racemase_N"/>
</dbReference>
<dbReference type="RefSeq" id="WP_299585805.1">
    <property type="nucleotide sequence ID" value="NZ_JBGMEL010000014.1"/>
</dbReference>
<organism evidence="2 3">
    <name type="scientific">Microbulbifer echini</name>
    <dbReference type="NCBI Taxonomy" id="1529067"/>
    <lineage>
        <taxon>Bacteria</taxon>
        <taxon>Pseudomonadati</taxon>
        <taxon>Pseudomonadota</taxon>
        <taxon>Gammaproteobacteria</taxon>
        <taxon>Cellvibrionales</taxon>
        <taxon>Microbulbiferaceae</taxon>
        <taxon>Microbulbifer</taxon>
    </lineage>
</organism>
<dbReference type="CDD" id="cd06814">
    <property type="entry name" value="PLPDE_III_DSD_D-TA_like_3"/>
    <property type="match status" value="1"/>
</dbReference>
<keyword evidence="3" id="KW-1185">Reference proteome</keyword>
<dbReference type="PANTHER" id="PTHR28004:SF2">
    <property type="entry name" value="D-SERINE DEHYDRATASE"/>
    <property type="match status" value="1"/>
</dbReference>
<comment type="caution">
    <text evidence="2">The sequence shown here is derived from an EMBL/GenBank/DDBJ whole genome shotgun (WGS) entry which is preliminary data.</text>
</comment>
<proteinExistence type="predicted"/>
<accession>A0ABV4NQY9</accession>
<gene>
    <name evidence="2" type="ORF">ACCI51_14355</name>
</gene>
<evidence type="ECO:0000259" key="1">
    <source>
        <dbReference type="Pfam" id="PF01168"/>
    </source>
</evidence>
<dbReference type="Pfam" id="PF01168">
    <property type="entry name" value="Ala_racemase_N"/>
    <property type="match status" value="1"/>
</dbReference>
<evidence type="ECO:0000313" key="3">
    <source>
        <dbReference type="Proteomes" id="UP001569414"/>
    </source>
</evidence>
<dbReference type="Gene3D" id="3.20.20.10">
    <property type="entry name" value="Alanine racemase"/>
    <property type="match status" value="1"/>
</dbReference>
<dbReference type="PANTHER" id="PTHR28004">
    <property type="entry name" value="ZGC:162816-RELATED"/>
    <property type="match status" value="1"/>
</dbReference>
<reference evidence="2 3" key="1">
    <citation type="submission" date="2024-08" db="EMBL/GenBank/DDBJ databases">
        <authorList>
            <person name="Ishaq N."/>
        </authorList>
    </citation>
    <scope>NUCLEOTIDE SEQUENCE [LARGE SCALE GENOMIC DNA]</scope>
    <source>
        <strain evidence="2 3">JCM 30400</strain>
    </source>
</reference>
<protein>
    <submittedName>
        <fullName evidence="2">DSD1 family PLP-dependent enzyme</fullName>
    </submittedName>
</protein>
<dbReference type="InterPro" id="IPR029066">
    <property type="entry name" value="PLP-binding_barrel"/>
</dbReference>
<evidence type="ECO:0000313" key="2">
    <source>
        <dbReference type="EMBL" id="MFA0791735.1"/>
    </source>
</evidence>